<evidence type="ECO:0000256" key="1">
    <source>
        <dbReference type="ARBA" id="ARBA00022737"/>
    </source>
</evidence>
<feature type="repeat" description="PPR" evidence="2">
    <location>
        <begin position="207"/>
        <end position="241"/>
    </location>
</feature>
<organism evidence="3 4">
    <name type="scientific">Sesamum angolense</name>
    <dbReference type="NCBI Taxonomy" id="2727404"/>
    <lineage>
        <taxon>Eukaryota</taxon>
        <taxon>Viridiplantae</taxon>
        <taxon>Streptophyta</taxon>
        <taxon>Embryophyta</taxon>
        <taxon>Tracheophyta</taxon>
        <taxon>Spermatophyta</taxon>
        <taxon>Magnoliopsida</taxon>
        <taxon>eudicotyledons</taxon>
        <taxon>Gunneridae</taxon>
        <taxon>Pentapetalae</taxon>
        <taxon>asterids</taxon>
        <taxon>lamiids</taxon>
        <taxon>Lamiales</taxon>
        <taxon>Pedaliaceae</taxon>
        <taxon>Sesamum</taxon>
    </lineage>
</organism>
<dbReference type="Gene3D" id="1.25.40.10">
    <property type="entry name" value="Tetratricopeptide repeat domain"/>
    <property type="match status" value="5"/>
</dbReference>
<dbReference type="SUPFAM" id="SSF81901">
    <property type="entry name" value="HCP-like"/>
    <property type="match status" value="1"/>
</dbReference>
<dbReference type="Pfam" id="PF13041">
    <property type="entry name" value="PPR_2"/>
    <property type="match status" value="4"/>
</dbReference>
<accession>A0AAE1VWS2</accession>
<gene>
    <name evidence="3" type="ORF">Sango_2859700</name>
</gene>
<proteinExistence type="predicted"/>
<feature type="repeat" description="PPR" evidence="2">
    <location>
        <begin position="312"/>
        <end position="346"/>
    </location>
</feature>
<evidence type="ECO:0000313" key="4">
    <source>
        <dbReference type="Proteomes" id="UP001289374"/>
    </source>
</evidence>
<comment type="caution">
    <text evidence="3">The sequence shown here is derived from an EMBL/GenBank/DDBJ whole genome shotgun (WGS) entry which is preliminary data.</text>
</comment>
<dbReference type="PANTHER" id="PTHR45613">
    <property type="entry name" value="PENTATRICOPEPTIDE REPEAT-CONTAINING PROTEIN"/>
    <property type="match status" value="1"/>
</dbReference>
<dbReference type="NCBIfam" id="TIGR00756">
    <property type="entry name" value="PPR"/>
    <property type="match status" value="11"/>
</dbReference>
<feature type="repeat" description="PPR" evidence="2">
    <location>
        <begin position="452"/>
        <end position="486"/>
    </location>
</feature>
<keyword evidence="4" id="KW-1185">Reference proteome</keyword>
<feature type="repeat" description="PPR" evidence="2">
    <location>
        <begin position="242"/>
        <end position="276"/>
    </location>
</feature>
<feature type="repeat" description="PPR" evidence="2">
    <location>
        <begin position="137"/>
        <end position="171"/>
    </location>
</feature>
<dbReference type="AlphaFoldDB" id="A0AAE1VWS2"/>
<dbReference type="PANTHER" id="PTHR45613:SF9">
    <property type="entry name" value="MITOCHONDRIAL GROUP I INTRON SPLICING FACTOR CCM1"/>
    <property type="match status" value="1"/>
</dbReference>
<reference evidence="3" key="2">
    <citation type="journal article" date="2024" name="Plant">
        <title>Genomic evolution and insights into agronomic trait innovations of Sesamum species.</title>
        <authorList>
            <person name="Miao H."/>
            <person name="Wang L."/>
            <person name="Qu L."/>
            <person name="Liu H."/>
            <person name="Sun Y."/>
            <person name="Le M."/>
            <person name="Wang Q."/>
            <person name="Wei S."/>
            <person name="Zheng Y."/>
            <person name="Lin W."/>
            <person name="Duan Y."/>
            <person name="Cao H."/>
            <person name="Xiong S."/>
            <person name="Wang X."/>
            <person name="Wei L."/>
            <person name="Li C."/>
            <person name="Ma Q."/>
            <person name="Ju M."/>
            <person name="Zhao R."/>
            <person name="Li G."/>
            <person name="Mu C."/>
            <person name="Tian Q."/>
            <person name="Mei H."/>
            <person name="Zhang T."/>
            <person name="Gao T."/>
            <person name="Zhang H."/>
        </authorList>
    </citation>
    <scope>NUCLEOTIDE SEQUENCE</scope>
    <source>
        <strain evidence="3">K16</strain>
    </source>
</reference>
<feature type="repeat" description="PPR" evidence="2">
    <location>
        <begin position="487"/>
        <end position="521"/>
    </location>
</feature>
<dbReference type="Pfam" id="PF12854">
    <property type="entry name" value="PPR_1"/>
    <property type="match status" value="3"/>
</dbReference>
<feature type="repeat" description="PPR" evidence="2">
    <location>
        <begin position="277"/>
        <end position="311"/>
    </location>
</feature>
<dbReference type="Proteomes" id="UP001289374">
    <property type="component" value="Unassembled WGS sequence"/>
</dbReference>
<sequence length="882" mass="99368">MTTTFYAEFFPRGLIFTQQKLSTRAHHSSVLVCRSHSEPQIRNYKNPVRVKVSTDTRPHQLPSYNDFKEAHFLKLLHRSCKAGNYDEGLYFLECMVNLGHKADVILCTKLIKGFFNSKSVDKAEKVMRILERYGEPDIFAYNAFISGLCKVNQIDTANEVLSSMRARGFAPDVVTYNIMIGSLCNRGKLNLAMEMLDQLIKDNCQPTVITYTILIEATILEGGIGEAMKLFDEMLSRGLQPDMYTYNTIIRGMCRGGMMDEAFKFVRSLTSRGCKPDVISYNILLRALLSQGKWDDGEKLMIEMFSAGCEPNVVTYSIMISGLCRDGQLDEAINLLKLMMDEGLTPDTYTYDPLISALCKEGRLDLAIAFLDYMISSGCFPDIVNYNTILSALCKNGNADEALEVFGKLAESGCPPDVSTYNTMVSALWNNGDRSRALRLVSEMIHKGINPDEITYNSLISCLCRDGMVDSAIELLGDMKNSEFLPTVVTYNIVLLGLCKAHRIGEAISVLEEMVKKGCHPNETTYVLLIEGIGFAGWRAEAMELANSLYKKNVVSGQALRRLNRTFPIPGVYGDFNHEFYSLHLQRFKPLNIRSIYYMAFHLLATVCPIAFTNETRLFFAFVKVEEGVNGTDSCVPSYLRRAFDGDGLWWRCQALVAGMPWWRFKQPGGLRPLWPRVCPPRVWLPEPLSFRLLTVDIILVLGVKTQQWYQSRSFTGTGVTTLCLCGRVAFVAWMSRGGCCFLCGFVPWWLDEPLWLDVLSVVLLSAETFVLCSVLRDFCLMRLLLKPLLISHLADPLRLFGIWLRVLSRWNGDDEAKSGPLGLGFLLGPGPRAEMLESFWPMTSFDRPNPQLLKSTLWKALPAPAQDLPTRPVPFFTLPKP</sequence>
<protein>
    <submittedName>
        <fullName evidence="3">Pentatricopeptide repeat-containing protein, chloroplastic</fullName>
    </submittedName>
</protein>
<dbReference type="EMBL" id="JACGWL010000673">
    <property type="protein sequence ID" value="KAK4382567.1"/>
    <property type="molecule type" value="Genomic_DNA"/>
</dbReference>
<keyword evidence="1" id="KW-0677">Repeat</keyword>
<feature type="repeat" description="PPR" evidence="2">
    <location>
        <begin position="382"/>
        <end position="416"/>
    </location>
</feature>
<dbReference type="InterPro" id="IPR011990">
    <property type="entry name" value="TPR-like_helical_dom_sf"/>
</dbReference>
<evidence type="ECO:0000313" key="3">
    <source>
        <dbReference type="EMBL" id="KAK4382567.1"/>
    </source>
</evidence>
<name>A0AAE1VWS2_9LAMI</name>
<feature type="repeat" description="PPR" evidence="2">
    <location>
        <begin position="172"/>
        <end position="206"/>
    </location>
</feature>
<dbReference type="InterPro" id="IPR002885">
    <property type="entry name" value="PPR_rpt"/>
</dbReference>
<reference evidence="3" key="1">
    <citation type="submission" date="2020-06" db="EMBL/GenBank/DDBJ databases">
        <authorList>
            <person name="Li T."/>
            <person name="Hu X."/>
            <person name="Zhang T."/>
            <person name="Song X."/>
            <person name="Zhang H."/>
            <person name="Dai N."/>
            <person name="Sheng W."/>
            <person name="Hou X."/>
            <person name="Wei L."/>
        </authorList>
    </citation>
    <scope>NUCLEOTIDE SEQUENCE</scope>
    <source>
        <strain evidence="3">K16</strain>
        <tissue evidence="3">Leaf</tissue>
    </source>
</reference>
<evidence type="ECO:0000256" key="2">
    <source>
        <dbReference type="PROSITE-ProRule" id="PRU00708"/>
    </source>
</evidence>
<dbReference type="PROSITE" id="PS51375">
    <property type="entry name" value="PPR"/>
    <property type="match status" value="11"/>
</dbReference>
<feature type="repeat" description="PPR" evidence="2">
    <location>
        <begin position="347"/>
        <end position="381"/>
    </location>
</feature>
<feature type="repeat" description="PPR" evidence="2">
    <location>
        <begin position="417"/>
        <end position="451"/>
    </location>
</feature>